<dbReference type="EMBL" id="JARFYM010000003">
    <property type="protein sequence ID" value="MDL2398436.1"/>
    <property type="molecule type" value="Genomic_DNA"/>
</dbReference>
<gene>
    <name evidence="1" type="ORF">PY649_05945</name>
</gene>
<protein>
    <recommendedName>
        <fullName evidence="3">Nitrogen regulatory protein P-II</fullName>
    </recommendedName>
</protein>
<evidence type="ECO:0008006" key="3">
    <source>
        <dbReference type="Google" id="ProtNLM"/>
    </source>
</evidence>
<sequence length="83" mass="9158">MDILKNFILVADDGTGRHRIRNVIFESVPAFARDEAARAAEELALAGYFNFALFAIGDDGKEQLLVKFTAETRVVITVTEVLS</sequence>
<reference evidence="1" key="1">
    <citation type="submission" date="2023-06" db="EMBL/GenBank/DDBJ databases">
        <title>Phylogenetic Diversity of Rhizobium strains.</title>
        <authorList>
            <person name="Moura F.T."/>
            <person name="Helene L.C.F."/>
            <person name="Hungria M."/>
        </authorList>
    </citation>
    <scope>NUCLEOTIDE SEQUENCE</scope>
    <source>
        <strain evidence="1">CCGE526</strain>
    </source>
</reference>
<comment type="caution">
    <text evidence="1">The sequence shown here is derived from an EMBL/GenBank/DDBJ whole genome shotgun (WGS) entry which is preliminary data.</text>
</comment>
<dbReference type="Proteomes" id="UP001172645">
    <property type="component" value="Unassembled WGS sequence"/>
</dbReference>
<accession>A0ABT7JQ13</accession>
<evidence type="ECO:0000313" key="1">
    <source>
        <dbReference type="EMBL" id="MDL2398436.1"/>
    </source>
</evidence>
<proteinExistence type="predicted"/>
<organism evidence="1 2">
    <name type="scientific">Rhizobium mayense</name>
    <dbReference type="NCBI Taxonomy" id="1312184"/>
    <lineage>
        <taxon>Bacteria</taxon>
        <taxon>Pseudomonadati</taxon>
        <taxon>Pseudomonadota</taxon>
        <taxon>Alphaproteobacteria</taxon>
        <taxon>Hyphomicrobiales</taxon>
        <taxon>Rhizobiaceae</taxon>
        <taxon>Rhizobium/Agrobacterium group</taxon>
        <taxon>Rhizobium</taxon>
    </lineage>
</organism>
<name>A0ABT7JQ13_9HYPH</name>
<keyword evidence="2" id="KW-1185">Reference proteome</keyword>
<dbReference type="RefSeq" id="WP_285867287.1">
    <property type="nucleotide sequence ID" value="NZ_JARFYM010000003.1"/>
</dbReference>
<evidence type="ECO:0000313" key="2">
    <source>
        <dbReference type="Proteomes" id="UP001172645"/>
    </source>
</evidence>